<dbReference type="GO" id="GO:0005829">
    <property type="term" value="C:cytosol"/>
    <property type="evidence" value="ECO:0007669"/>
    <property type="project" value="TreeGrafter"/>
</dbReference>
<organism evidence="2 3">
    <name type="scientific">Zavarzinia aquatilis</name>
    <dbReference type="NCBI Taxonomy" id="2211142"/>
    <lineage>
        <taxon>Bacteria</taxon>
        <taxon>Pseudomonadati</taxon>
        <taxon>Pseudomonadota</taxon>
        <taxon>Alphaproteobacteria</taxon>
        <taxon>Rhodospirillales</taxon>
        <taxon>Zavarziniaceae</taxon>
        <taxon>Zavarzinia</taxon>
    </lineage>
</organism>
<dbReference type="PANTHER" id="PTHR11365">
    <property type="entry name" value="5-OXOPROLINASE RELATED"/>
    <property type="match status" value="1"/>
</dbReference>
<dbReference type="RefSeq" id="WP_109903441.1">
    <property type="nucleotide sequence ID" value="NZ_QGLE01000002.1"/>
</dbReference>
<dbReference type="AlphaFoldDB" id="A0A317EFZ3"/>
<feature type="domain" description="Hydantoinase B/oxoprolinase" evidence="1">
    <location>
        <begin position="9"/>
        <end position="538"/>
    </location>
</feature>
<gene>
    <name evidence="2" type="ORF">DKG74_05500</name>
</gene>
<dbReference type="EMBL" id="QGLE01000002">
    <property type="protein sequence ID" value="PWR25216.1"/>
    <property type="molecule type" value="Genomic_DNA"/>
</dbReference>
<keyword evidence="3" id="KW-1185">Reference proteome</keyword>
<dbReference type="PANTHER" id="PTHR11365:SF23">
    <property type="entry name" value="HYPOTHETICAL 5-OXOPROLINASE (EUROFUNG)-RELATED"/>
    <property type="match status" value="1"/>
</dbReference>
<dbReference type="InterPro" id="IPR045079">
    <property type="entry name" value="Oxoprolinase-like"/>
</dbReference>
<dbReference type="GO" id="GO:0017168">
    <property type="term" value="F:5-oxoprolinase (ATP-hydrolyzing) activity"/>
    <property type="evidence" value="ECO:0007669"/>
    <property type="project" value="TreeGrafter"/>
</dbReference>
<name>A0A317EFZ3_9PROT</name>
<comment type="caution">
    <text evidence="2">The sequence shown here is derived from an EMBL/GenBank/DDBJ whole genome shotgun (WGS) entry which is preliminary data.</text>
</comment>
<evidence type="ECO:0000313" key="3">
    <source>
        <dbReference type="Proteomes" id="UP000245461"/>
    </source>
</evidence>
<sequence length="597" mass="63492">MSETKPAIDPILTAVISNRIDGIVREMTNTLLRAARSAVINSARDFSCGICTADNELLACADGLPIHSFGASLQTATMCRLHDDIAEGDAFLHNDPFSGNTHPADHTFLVPVFVEGEHLFTAVAKAHQADIGNSLPTTYHVTAKDIYEEGALIFPAVRIQRAYEMNRDIVRMCEARIRAPAQWHGDFLAGLGAARIAERRLKELCAKYGKDVVKSFVTDWLNYSEQRMIHAVRRMPAAHVVNHGAHDPIEGVIPDGIPIKVDMAIDPEAALITVDLRDNIDNVDCGLNVSEACTISAVLTGIFNSLPPDIPKNAGTFRRVKMLLGDGKVIGRPSFPHSCSVATTNVADRLVNCVGAAMASLGEGHGVAEGGIGMGPGMAVISGRDPRDGSDYVNQLIIANNGGPASPRADGWVTYELPDGSGLTYRDSVEIDELKHPMRFHHVRLVAGSGGAGRFRGAPGGDVAYGPIDRPMTVIFPCDGQVTPPKGVRGGHDGTRAVAWHIRADGSTAPLPPATNITLQPGESIRGLDCSGGGYGDPLDRDPARVLHDVIEHWETVERAEAIYGVTLVAGGADGEPTVDADATTARRAALKAAHST</sequence>
<protein>
    <submittedName>
        <fullName evidence="2">Hydantoinase</fullName>
    </submittedName>
</protein>
<evidence type="ECO:0000259" key="1">
    <source>
        <dbReference type="Pfam" id="PF02538"/>
    </source>
</evidence>
<dbReference type="InterPro" id="IPR003692">
    <property type="entry name" value="Hydantoinase_B"/>
</dbReference>
<dbReference type="GO" id="GO:0006749">
    <property type="term" value="P:glutathione metabolic process"/>
    <property type="evidence" value="ECO:0007669"/>
    <property type="project" value="TreeGrafter"/>
</dbReference>
<accession>A0A317EFZ3</accession>
<dbReference type="Proteomes" id="UP000245461">
    <property type="component" value="Unassembled WGS sequence"/>
</dbReference>
<proteinExistence type="predicted"/>
<reference evidence="2 3" key="1">
    <citation type="submission" date="2018-05" db="EMBL/GenBank/DDBJ databases">
        <title>Zavarzinia sp. HR-AS.</title>
        <authorList>
            <person name="Lee Y."/>
            <person name="Jeon C.O."/>
        </authorList>
    </citation>
    <scope>NUCLEOTIDE SEQUENCE [LARGE SCALE GENOMIC DNA]</scope>
    <source>
        <strain evidence="2 3">HR-AS</strain>
    </source>
</reference>
<evidence type="ECO:0000313" key="2">
    <source>
        <dbReference type="EMBL" id="PWR25216.1"/>
    </source>
</evidence>
<dbReference type="OrthoDB" id="9761586at2"/>
<dbReference type="Pfam" id="PF02538">
    <property type="entry name" value="Hydantoinase_B"/>
    <property type="match status" value="1"/>
</dbReference>